<reference evidence="3" key="1">
    <citation type="journal article" date="2019" name="Int. J. Syst. Evol. Microbiol.">
        <title>The Global Catalogue of Microorganisms (GCM) 10K type strain sequencing project: providing services to taxonomists for standard genome sequencing and annotation.</title>
        <authorList>
            <consortium name="The Broad Institute Genomics Platform"/>
            <consortium name="The Broad Institute Genome Sequencing Center for Infectious Disease"/>
            <person name="Wu L."/>
            <person name="Ma J."/>
        </authorList>
    </citation>
    <scope>NUCLEOTIDE SEQUENCE [LARGE SCALE GENOMIC DNA]</scope>
    <source>
        <strain evidence="3">KACC 12602</strain>
    </source>
</reference>
<dbReference type="PANTHER" id="PTHR43441:SF12">
    <property type="entry name" value="RIBOSOMAL N-ACETYLTRANSFERASE YDAF-RELATED"/>
    <property type="match status" value="1"/>
</dbReference>
<keyword evidence="2" id="KW-0012">Acyltransferase</keyword>
<sequence>MQISETTTLEPLSEHHTEPVFNLIQQNREQLRIWLPWVENMNEITDFQNFLNGARQRVADKLAVAFFIRHEGKIAGNIGLYHIDHQNKIAAIGYWLGEKFQGKGIITIACRKITDFGFNELNLNRIELKCGTSNHKSQAIPERLGFTKEGILRQAELLNGNFHDLYLYSMLKQDWEKRL</sequence>
<gene>
    <name evidence="2" type="ORF">ACFPIB_03620</name>
</gene>
<name>A0ABW0E9E5_9BACT</name>
<dbReference type="InterPro" id="IPR051908">
    <property type="entry name" value="Ribosomal_N-acetyltransferase"/>
</dbReference>
<protein>
    <submittedName>
        <fullName evidence="2">GNAT family N-acetyltransferase</fullName>
        <ecNumber evidence="2">2.3.-.-</ecNumber>
    </submittedName>
</protein>
<keyword evidence="2" id="KW-0808">Transferase</keyword>
<evidence type="ECO:0000313" key="3">
    <source>
        <dbReference type="Proteomes" id="UP001596161"/>
    </source>
</evidence>
<comment type="caution">
    <text evidence="2">The sequence shown here is derived from an EMBL/GenBank/DDBJ whole genome shotgun (WGS) entry which is preliminary data.</text>
</comment>
<dbReference type="RefSeq" id="WP_378016066.1">
    <property type="nucleotide sequence ID" value="NZ_JBHSKT010000002.1"/>
</dbReference>
<accession>A0ABW0E9E5</accession>
<evidence type="ECO:0000259" key="1">
    <source>
        <dbReference type="PROSITE" id="PS51186"/>
    </source>
</evidence>
<dbReference type="Gene3D" id="3.40.630.30">
    <property type="match status" value="1"/>
</dbReference>
<dbReference type="InterPro" id="IPR016181">
    <property type="entry name" value="Acyl_CoA_acyltransferase"/>
</dbReference>
<proteinExistence type="predicted"/>
<organism evidence="2 3">
    <name type="scientific">Adhaeribacter terreus</name>
    <dbReference type="NCBI Taxonomy" id="529703"/>
    <lineage>
        <taxon>Bacteria</taxon>
        <taxon>Pseudomonadati</taxon>
        <taxon>Bacteroidota</taxon>
        <taxon>Cytophagia</taxon>
        <taxon>Cytophagales</taxon>
        <taxon>Hymenobacteraceae</taxon>
        <taxon>Adhaeribacter</taxon>
    </lineage>
</organism>
<keyword evidence="3" id="KW-1185">Reference proteome</keyword>
<dbReference type="SUPFAM" id="SSF55729">
    <property type="entry name" value="Acyl-CoA N-acyltransferases (Nat)"/>
    <property type="match status" value="1"/>
</dbReference>
<feature type="domain" description="N-acetyltransferase" evidence="1">
    <location>
        <begin position="7"/>
        <end position="172"/>
    </location>
</feature>
<dbReference type="GO" id="GO:0016746">
    <property type="term" value="F:acyltransferase activity"/>
    <property type="evidence" value="ECO:0007669"/>
    <property type="project" value="UniProtKB-KW"/>
</dbReference>
<dbReference type="Pfam" id="PF13302">
    <property type="entry name" value="Acetyltransf_3"/>
    <property type="match status" value="1"/>
</dbReference>
<dbReference type="EC" id="2.3.-.-" evidence="2"/>
<dbReference type="EMBL" id="JBHSKT010000002">
    <property type="protein sequence ID" value="MFC5269685.1"/>
    <property type="molecule type" value="Genomic_DNA"/>
</dbReference>
<dbReference type="InterPro" id="IPR000182">
    <property type="entry name" value="GNAT_dom"/>
</dbReference>
<dbReference type="PANTHER" id="PTHR43441">
    <property type="entry name" value="RIBOSOMAL-PROTEIN-SERINE ACETYLTRANSFERASE"/>
    <property type="match status" value="1"/>
</dbReference>
<dbReference type="Proteomes" id="UP001596161">
    <property type="component" value="Unassembled WGS sequence"/>
</dbReference>
<evidence type="ECO:0000313" key="2">
    <source>
        <dbReference type="EMBL" id="MFC5269685.1"/>
    </source>
</evidence>
<dbReference type="PROSITE" id="PS51186">
    <property type="entry name" value="GNAT"/>
    <property type="match status" value="1"/>
</dbReference>